<protein>
    <recommendedName>
        <fullName evidence="4">ENTH domain-containing protein</fullName>
    </recommendedName>
</protein>
<feature type="compositionally biased region" description="Polar residues" evidence="1">
    <location>
        <begin position="186"/>
        <end position="197"/>
    </location>
</feature>
<reference evidence="2 3" key="1">
    <citation type="submission" date="2023-08" db="EMBL/GenBank/DDBJ databases">
        <authorList>
            <person name="Palmer J.M."/>
        </authorList>
    </citation>
    <scope>NUCLEOTIDE SEQUENCE [LARGE SCALE GENOMIC DNA]</scope>
    <source>
        <strain evidence="2 3">TWF481</strain>
    </source>
</reference>
<accession>A0AAV9W569</accession>
<dbReference type="Proteomes" id="UP001370758">
    <property type="component" value="Unassembled WGS sequence"/>
</dbReference>
<keyword evidence="3" id="KW-1185">Reference proteome</keyword>
<gene>
    <name evidence="2" type="ORF">TWF481_009052</name>
</gene>
<sequence>MKGPKTPLTQEEIVQNIQSNGPEKRRIVAVLAFELMKTGVDPLHVHKKSIAMLNDTDWNSNSGRSLAANLTHCYNEGLQKASDVKAPPLIQTLQKGLLESYTPPGSPPVSRLVFSALSSRSSDAMSISGSSLNDDHPNLLDKPLPELPEAYKLIDVDILNSDFRLPSNMSTSSRNPPTIPEEDLASSISEKSGSGTPKQEHYKPRGSADNHDDDVEDGFILDFGEGGSEKDNVPRCAGLWELKEVLEELQCDKDYIATLLTSAYVQGKKADLTYVRLKLD</sequence>
<dbReference type="AlphaFoldDB" id="A0AAV9W569"/>
<comment type="caution">
    <text evidence="2">The sequence shown here is derived from an EMBL/GenBank/DDBJ whole genome shotgun (WGS) entry which is preliminary data.</text>
</comment>
<feature type="compositionally biased region" description="Basic and acidic residues" evidence="1">
    <location>
        <begin position="198"/>
        <end position="210"/>
    </location>
</feature>
<feature type="compositionally biased region" description="Polar residues" evidence="1">
    <location>
        <begin position="167"/>
        <end position="176"/>
    </location>
</feature>
<feature type="region of interest" description="Disordered" evidence="1">
    <location>
        <begin position="166"/>
        <end position="226"/>
    </location>
</feature>
<evidence type="ECO:0000256" key="1">
    <source>
        <dbReference type="SAM" id="MobiDB-lite"/>
    </source>
</evidence>
<feature type="region of interest" description="Disordered" evidence="1">
    <location>
        <begin position="124"/>
        <end position="143"/>
    </location>
</feature>
<evidence type="ECO:0008006" key="4">
    <source>
        <dbReference type="Google" id="ProtNLM"/>
    </source>
</evidence>
<dbReference type="EMBL" id="JAVHJL010000006">
    <property type="protein sequence ID" value="KAK6501208.1"/>
    <property type="molecule type" value="Genomic_DNA"/>
</dbReference>
<name>A0AAV9W569_9PEZI</name>
<evidence type="ECO:0000313" key="2">
    <source>
        <dbReference type="EMBL" id="KAK6501208.1"/>
    </source>
</evidence>
<organism evidence="2 3">
    <name type="scientific">Arthrobotrys musiformis</name>
    <dbReference type="NCBI Taxonomy" id="47236"/>
    <lineage>
        <taxon>Eukaryota</taxon>
        <taxon>Fungi</taxon>
        <taxon>Dikarya</taxon>
        <taxon>Ascomycota</taxon>
        <taxon>Pezizomycotina</taxon>
        <taxon>Orbiliomycetes</taxon>
        <taxon>Orbiliales</taxon>
        <taxon>Orbiliaceae</taxon>
        <taxon>Arthrobotrys</taxon>
    </lineage>
</organism>
<evidence type="ECO:0000313" key="3">
    <source>
        <dbReference type="Proteomes" id="UP001370758"/>
    </source>
</evidence>
<proteinExistence type="predicted"/>